<sequence>MPIRHLLPAFLVICFGLAGRAQHVLPEAERARVVDEMLKERLDSLLPVLMDRTGIDMWVLISREYNEDPVLKTFLPATWLNARRRTMLLFYREATSGRMDKLAVARYNIGESIVSAWDKEAQPDQWQRLVDLIAERDPKRIGLNFSRDHNIADGLDKTDYEALMSYLPEAYRKRVVSAEELAVGWIETRTEREMVLMSHLVEITHNIIREAFSSRVITPGVTTTTDVEWWMRQKVTDLGLETWFHPTVDVQRSAEALQGHLYSFSNRPEDMVILPGDLLHCDFGISYLRLNTDCQQLAYVLRPGEDRAPDFLVDALKQGNRVQDFLTANMQEGRTGNQILAGALGAARQDGLRPAIYTHPLGTYGHSAGTTIGMWDAQEGVMRDDGEKYPLHPGTAYAIELNTTVYLPQWKRDIRVMLEEAGYYGPEGFRYVNGRQTALLLIP</sequence>
<keyword evidence="2" id="KW-0031">Aminopeptidase</keyword>
<gene>
    <name evidence="2" type="ORF">NG653_02280</name>
</gene>
<evidence type="ECO:0000313" key="3">
    <source>
        <dbReference type="Proteomes" id="UP001206312"/>
    </source>
</evidence>
<dbReference type="GO" id="GO:0004177">
    <property type="term" value="F:aminopeptidase activity"/>
    <property type="evidence" value="ECO:0007669"/>
    <property type="project" value="UniProtKB-KW"/>
</dbReference>
<comment type="caution">
    <text evidence="2">The sequence shown here is derived from an EMBL/GenBank/DDBJ whole genome shotgun (WGS) entry which is preliminary data.</text>
</comment>
<dbReference type="Gene3D" id="3.90.230.10">
    <property type="entry name" value="Creatinase/methionine aminopeptidase superfamily"/>
    <property type="match status" value="1"/>
</dbReference>
<dbReference type="RefSeq" id="WP_252740037.1">
    <property type="nucleotide sequence ID" value="NZ_JAMXIB010000001.1"/>
</dbReference>
<feature type="domain" description="Peptidase M24" evidence="1">
    <location>
        <begin position="197"/>
        <end position="415"/>
    </location>
</feature>
<evidence type="ECO:0000259" key="1">
    <source>
        <dbReference type="Pfam" id="PF00557"/>
    </source>
</evidence>
<organism evidence="2 3">
    <name type="scientific">Robiginitalea marina</name>
    <dbReference type="NCBI Taxonomy" id="2954105"/>
    <lineage>
        <taxon>Bacteria</taxon>
        <taxon>Pseudomonadati</taxon>
        <taxon>Bacteroidota</taxon>
        <taxon>Flavobacteriia</taxon>
        <taxon>Flavobacteriales</taxon>
        <taxon>Flavobacteriaceae</taxon>
        <taxon>Robiginitalea</taxon>
    </lineage>
</organism>
<dbReference type="EMBL" id="JAMXIB010000001">
    <property type="protein sequence ID" value="MCO5723667.1"/>
    <property type="molecule type" value="Genomic_DNA"/>
</dbReference>
<proteinExistence type="predicted"/>
<keyword evidence="2" id="KW-0378">Hydrolase</keyword>
<protein>
    <submittedName>
        <fullName evidence="2">Aminopeptidase P family protein</fullName>
    </submittedName>
</protein>
<keyword evidence="2" id="KW-0645">Protease</keyword>
<accession>A0ABT1AVN0</accession>
<dbReference type="Proteomes" id="UP001206312">
    <property type="component" value="Unassembled WGS sequence"/>
</dbReference>
<dbReference type="Pfam" id="PF00557">
    <property type="entry name" value="Peptidase_M24"/>
    <property type="match status" value="1"/>
</dbReference>
<dbReference type="InterPro" id="IPR000994">
    <property type="entry name" value="Pept_M24"/>
</dbReference>
<dbReference type="SUPFAM" id="SSF55920">
    <property type="entry name" value="Creatinase/aminopeptidase"/>
    <property type="match status" value="1"/>
</dbReference>
<keyword evidence="3" id="KW-1185">Reference proteome</keyword>
<dbReference type="InterPro" id="IPR036005">
    <property type="entry name" value="Creatinase/aminopeptidase-like"/>
</dbReference>
<reference evidence="2 3" key="1">
    <citation type="submission" date="2022-06" db="EMBL/GenBank/DDBJ databases">
        <authorList>
            <person name="Xuan X."/>
        </authorList>
    </citation>
    <scope>NUCLEOTIDE SEQUENCE [LARGE SCALE GENOMIC DNA]</scope>
    <source>
        <strain evidence="2 3">2V75</strain>
    </source>
</reference>
<evidence type="ECO:0000313" key="2">
    <source>
        <dbReference type="EMBL" id="MCO5723667.1"/>
    </source>
</evidence>
<name>A0ABT1AVN0_9FLAO</name>